<evidence type="ECO:0000313" key="7">
    <source>
        <dbReference type="EMBL" id="GHD05014.1"/>
    </source>
</evidence>
<dbReference type="InterPro" id="IPR012318">
    <property type="entry name" value="HTH_CRP"/>
</dbReference>
<keyword evidence="8" id="KW-1185">Reference proteome</keyword>
<evidence type="ECO:0000256" key="1">
    <source>
        <dbReference type="ARBA" id="ARBA00023015"/>
    </source>
</evidence>
<keyword evidence="1" id="KW-0805">Transcription regulation</keyword>
<evidence type="ECO:0000259" key="5">
    <source>
        <dbReference type="PROSITE" id="PS50042"/>
    </source>
</evidence>
<name>A0ABQ3GGM7_9MICC</name>
<dbReference type="InterPro" id="IPR036388">
    <property type="entry name" value="WH-like_DNA-bd_sf"/>
</dbReference>
<evidence type="ECO:0000256" key="2">
    <source>
        <dbReference type="ARBA" id="ARBA00023125"/>
    </source>
</evidence>
<dbReference type="Gene3D" id="1.10.10.10">
    <property type="entry name" value="Winged helix-like DNA-binding domain superfamily/Winged helix DNA-binding domain"/>
    <property type="match status" value="1"/>
</dbReference>
<evidence type="ECO:0000313" key="8">
    <source>
        <dbReference type="Proteomes" id="UP000642819"/>
    </source>
</evidence>
<gene>
    <name evidence="7" type="ORF">GCM10008096_13260</name>
</gene>
<dbReference type="Pfam" id="PF13545">
    <property type="entry name" value="HTH_Crp_2"/>
    <property type="match status" value="1"/>
</dbReference>
<evidence type="ECO:0000256" key="4">
    <source>
        <dbReference type="SAM" id="MobiDB-lite"/>
    </source>
</evidence>
<sequence length="259" mass="28275">MKGCVTEVQPVPPEARRPWAPDRGEDPLQPAKDSNFTCLSEVELFADLSPQEIEAMDHMMPPVTFRSGELLYGPTKSENALFILKKGRVRVFRVTAEGKALTLAILEPGAVFGEMPLLGQRMYGSYAEAIDTVSVCRMTTAEVEHQLLADPRIAVRMARLLGDQVARLEERLTDLALKPLHARAAATLVRLAADQGRGPLGKPTIRLTHGQIAGLLGVTRESTSRTLQGLADDGFIRQSRGRIVVLDMAGLRLAADEID</sequence>
<dbReference type="Proteomes" id="UP000642819">
    <property type="component" value="Unassembled WGS sequence"/>
</dbReference>
<protein>
    <submittedName>
        <fullName evidence="7">Cyclic nucleotide-binding protein</fullName>
    </submittedName>
</protein>
<dbReference type="PROSITE" id="PS51063">
    <property type="entry name" value="HTH_CRP_2"/>
    <property type="match status" value="1"/>
</dbReference>
<dbReference type="SMART" id="SM00419">
    <property type="entry name" value="HTH_CRP"/>
    <property type="match status" value="1"/>
</dbReference>
<dbReference type="InterPro" id="IPR018490">
    <property type="entry name" value="cNMP-bd_dom_sf"/>
</dbReference>
<reference evidence="8" key="1">
    <citation type="journal article" date="2019" name="Int. J. Syst. Evol. Microbiol.">
        <title>The Global Catalogue of Microorganisms (GCM) 10K type strain sequencing project: providing services to taxonomists for standard genome sequencing and annotation.</title>
        <authorList>
            <consortium name="The Broad Institute Genomics Platform"/>
            <consortium name="The Broad Institute Genome Sequencing Center for Infectious Disease"/>
            <person name="Wu L."/>
            <person name="Ma J."/>
        </authorList>
    </citation>
    <scope>NUCLEOTIDE SEQUENCE [LARGE SCALE GENOMIC DNA]</scope>
    <source>
        <strain evidence="8">KCTC 19466</strain>
    </source>
</reference>
<organism evidence="7 8">
    <name type="scientific">Zhihengliuella salsuginis</name>
    <dbReference type="NCBI Taxonomy" id="578222"/>
    <lineage>
        <taxon>Bacteria</taxon>
        <taxon>Bacillati</taxon>
        <taxon>Actinomycetota</taxon>
        <taxon>Actinomycetes</taxon>
        <taxon>Micrococcales</taxon>
        <taxon>Micrococcaceae</taxon>
        <taxon>Zhihengliuella</taxon>
    </lineage>
</organism>
<feature type="domain" description="HTH crp-type" evidence="6">
    <location>
        <begin position="178"/>
        <end position="249"/>
    </location>
</feature>
<dbReference type="Pfam" id="PF00027">
    <property type="entry name" value="cNMP_binding"/>
    <property type="match status" value="1"/>
</dbReference>
<feature type="compositionally biased region" description="Basic and acidic residues" evidence="4">
    <location>
        <begin position="14"/>
        <end position="26"/>
    </location>
</feature>
<dbReference type="Gene3D" id="2.60.120.10">
    <property type="entry name" value="Jelly Rolls"/>
    <property type="match status" value="1"/>
</dbReference>
<dbReference type="SUPFAM" id="SSF46785">
    <property type="entry name" value="Winged helix' DNA-binding domain"/>
    <property type="match status" value="1"/>
</dbReference>
<feature type="region of interest" description="Disordered" evidence="4">
    <location>
        <begin position="1"/>
        <end position="32"/>
    </location>
</feature>
<dbReference type="InterPro" id="IPR036390">
    <property type="entry name" value="WH_DNA-bd_sf"/>
</dbReference>
<dbReference type="InterPro" id="IPR000595">
    <property type="entry name" value="cNMP-bd_dom"/>
</dbReference>
<feature type="domain" description="Cyclic nucleotide-binding" evidence="5">
    <location>
        <begin position="44"/>
        <end position="118"/>
    </location>
</feature>
<dbReference type="PROSITE" id="PS00042">
    <property type="entry name" value="HTH_CRP_1"/>
    <property type="match status" value="1"/>
</dbReference>
<dbReference type="PROSITE" id="PS50042">
    <property type="entry name" value="CNMP_BINDING_3"/>
    <property type="match status" value="1"/>
</dbReference>
<dbReference type="SMART" id="SM00100">
    <property type="entry name" value="cNMP"/>
    <property type="match status" value="1"/>
</dbReference>
<evidence type="ECO:0000259" key="6">
    <source>
        <dbReference type="PROSITE" id="PS51063"/>
    </source>
</evidence>
<keyword evidence="2" id="KW-0238">DNA-binding</keyword>
<dbReference type="CDD" id="cd00038">
    <property type="entry name" value="CAP_ED"/>
    <property type="match status" value="1"/>
</dbReference>
<dbReference type="PANTHER" id="PTHR24567">
    <property type="entry name" value="CRP FAMILY TRANSCRIPTIONAL REGULATORY PROTEIN"/>
    <property type="match status" value="1"/>
</dbReference>
<dbReference type="SUPFAM" id="SSF51206">
    <property type="entry name" value="cAMP-binding domain-like"/>
    <property type="match status" value="1"/>
</dbReference>
<comment type="caution">
    <text evidence="7">The sequence shown here is derived from an EMBL/GenBank/DDBJ whole genome shotgun (WGS) entry which is preliminary data.</text>
</comment>
<dbReference type="EMBL" id="BMXK01000005">
    <property type="protein sequence ID" value="GHD05014.1"/>
    <property type="molecule type" value="Genomic_DNA"/>
</dbReference>
<dbReference type="InterPro" id="IPR050397">
    <property type="entry name" value="Env_Response_Regulators"/>
</dbReference>
<dbReference type="InterPro" id="IPR014710">
    <property type="entry name" value="RmlC-like_jellyroll"/>
</dbReference>
<dbReference type="InterPro" id="IPR018335">
    <property type="entry name" value="Tscrpt_reg_HTH_Crp-type_CS"/>
</dbReference>
<dbReference type="PANTHER" id="PTHR24567:SF74">
    <property type="entry name" value="HTH-TYPE TRANSCRIPTIONAL REGULATOR ARCR"/>
    <property type="match status" value="1"/>
</dbReference>
<proteinExistence type="predicted"/>
<accession>A0ABQ3GGM7</accession>
<keyword evidence="3" id="KW-0804">Transcription</keyword>
<dbReference type="CDD" id="cd00092">
    <property type="entry name" value="HTH_CRP"/>
    <property type="match status" value="1"/>
</dbReference>
<evidence type="ECO:0000256" key="3">
    <source>
        <dbReference type="ARBA" id="ARBA00023163"/>
    </source>
</evidence>